<sequence length="328" mass="36078">MTTAAPPGSTALATAKWNVSMIPSMLDKVVIVTGSNSGIGFHTALELSRNDATVVLACRSQERAEKAIADIKRQVSTARVEFIQLDLSSLQSVDGFVAAFKSKFDRLDVLVNNAGLMYPAETHTKDGMEMQFAVNHLGHFYLTQKLFDVIKRTHGARIVNVSSVGHRLARPDFSKIVTSTTGKWFYFNEYSVSKLANLLFTYELDRRLRAQNMLGDVLSVAAHPGVSSTELAPRALLGYLPRFIQMPLCKVLEVLPIFQSAAQGAIPILFAATSRSVQSGDYYGPNGFSNFWGAAPVKETSSAMSYSEEFGTRLWWISEDVAKCKFTV</sequence>
<evidence type="ECO:0000256" key="1">
    <source>
        <dbReference type="ARBA" id="ARBA00023002"/>
    </source>
</evidence>
<dbReference type="GO" id="GO:0016491">
    <property type="term" value="F:oxidoreductase activity"/>
    <property type="evidence" value="ECO:0007669"/>
    <property type="project" value="UniProtKB-KW"/>
</dbReference>
<dbReference type="AlphaFoldDB" id="A0AAD5MD10"/>
<dbReference type="PANTHER" id="PTHR43157:SF31">
    <property type="entry name" value="PHOSPHATIDYLINOSITOL-GLYCAN BIOSYNTHESIS CLASS F PROTEIN"/>
    <property type="match status" value="1"/>
</dbReference>
<dbReference type="Pfam" id="PF00106">
    <property type="entry name" value="adh_short"/>
    <property type="match status" value="1"/>
</dbReference>
<proteinExistence type="inferred from homology"/>
<evidence type="ECO:0000313" key="3">
    <source>
        <dbReference type="EMBL" id="KAJ0410460.1"/>
    </source>
</evidence>
<dbReference type="InterPro" id="IPR002347">
    <property type="entry name" value="SDR_fam"/>
</dbReference>
<evidence type="ECO:0000256" key="2">
    <source>
        <dbReference type="RuleBase" id="RU000363"/>
    </source>
</evidence>
<organism evidence="3 4">
    <name type="scientific">Pythium insidiosum</name>
    <name type="common">Pythiosis disease agent</name>
    <dbReference type="NCBI Taxonomy" id="114742"/>
    <lineage>
        <taxon>Eukaryota</taxon>
        <taxon>Sar</taxon>
        <taxon>Stramenopiles</taxon>
        <taxon>Oomycota</taxon>
        <taxon>Peronosporomycetes</taxon>
        <taxon>Pythiales</taxon>
        <taxon>Pythiaceae</taxon>
        <taxon>Pythium</taxon>
    </lineage>
</organism>
<accession>A0AAD5MD10</accession>
<comment type="caution">
    <text evidence="3">The sequence shown here is derived from an EMBL/GenBank/DDBJ whole genome shotgun (WGS) entry which is preliminary data.</text>
</comment>
<dbReference type="EMBL" id="JAKCXM010000001">
    <property type="protein sequence ID" value="KAJ0410460.1"/>
    <property type="molecule type" value="Genomic_DNA"/>
</dbReference>
<dbReference type="PRINTS" id="PR00080">
    <property type="entry name" value="SDRFAMILY"/>
</dbReference>
<keyword evidence="4" id="KW-1185">Reference proteome</keyword>
<keyword evidence="1" id="KW-0560">Oxidoreductase</keyword>
<dbReference type="InterPro" id="IPR036291">
    <property type="entry name" value="NAD(P)-bd_dom_sf"/>
</dbReference>
<protein>
    <submittedName>
        <fullName evidence="3">Uncharacterized protein</fullName>
    </submittedName>
</protein>
<name>A0AAD5MD10_PYTIN</name>
<dbReference type="Proteomes" id="UP001209570">
    <property type="component" value="Unassembled WGS sequence"/>
</dbReference>
<evidence type="ECO:0000313" key="4">
    <source>
        <dbReference type="Proteomes" id="UP001209570"/>
    </source>
</evidence>
<dbReference type="PANTHER" id="PTHR43157">
    <property type="entry name" value="PHOSPHATIDYLINOSITOL-GLYCAN BIOSYNTHESIS CLASS F PROTEIN-RELATED"/>
    <property type="match status" value="1"/>
</dbReference>
<comment type="similarity">
    <text evidence="2">Belongs to the short-chain dehydrogenases/reductases (SDR) family.</text>
</comment>
<gene>
    <name evidence="3" type="ORF">P43SY_002792</name>
</gene>
<dbReference type="SUPFAM" id="SSF51735">
    <property type="entry name" value="NAD(P)-binding Rossmann-fold domains"/>
    <property type="match status" value="1"/>
</dbReference>
<dbReference type="NCBIfam" id="NF004846">
    <property type="entry name" value="PRK06197.1"/>
    <property type="match status" value="1"/>
</dbReference>
<reference evidence="3" key="1">
    <citation type="submission" date="2021-12" db="EMBL/GenBank/DDBJ databases">
        <title>Prjna785345.</title>
        <authorList>
            <person name="Rujirawat T."/>
            <person name="Krajaejun T."/>
        </authorList>
    </citation>
    <scope>NUCLEOTIDE SEQUENCE</scope>
    <source>
        <strain evidence="3">Pi057C3</strain>
    </source>
</reference>
<dbReference type="CDD" id="cd05327">
    <property type="entry name" value="retinol-DH_like_SDR_c_like"/>
    <property type="match status" value="1"/>
</dbReference>
<dbReference type="PRINTS" id="PR00081">
    <property type="entry name" value="GDHRDH"/>
</dbReference>
<dbReference type="Gene3D" id="3.40.50.720">
    <property type="entry name" value="NAD(P)-binding Rossmann-like Domain"/>
    <property type="match status" value="1"/>
</dbReference>